<reference evidence="1" key="1">
    <citation type="submission" date="2023-06" db="EMBL/GenBank/DDBJ databases">
        <title>Sysu t00039.</title>
        <authorList>
            <person name="Gao L."/>
            <person name="Fang B.-Z."/>
            <person name="Li W.-J."/>
        </authorList>
    </citation>
    <scope>NUCLEOTIDE SEQUENCE</scope>
    <source>
        <strain evidence="1">SYSU T00039</strain>
    </source>
</reference>
<organism evidence="1 2">
    <name type="scientific">Demequina lignilytica</name>
    <dbReference type="NCBI Taxonomy" id="3051663"/>
    <lineage>
        <taxon>Bacteria</taxon>
        <taxon>Bacillati</taxon>
        <taxon>Actinomycetota</taxon>
        <taxon>Actinomycetes</taxon>
        <taxon>Micrococcales</taxon>
        <taxon>Demequinaceae</taxon>
        <taxon>Demequina</taxon>
    </lineage>
</organism>
<comment type="caution">
    <text evidence="1">The sequence shown here is derived from an EMBL/GenBank/DDBJ whole genome shotgun (WGS) entry which is preliminary data.</text>
</comment>
<proteinExistence type="predicted"/>
<dbReference type="EMBL" id="JAUHPX010000006">
    <property type="protein sequence ID" value="MDN4488629.1"/>
    <property type="molecule type" value="Genomic_DNA"/>
</dbReference>
<name>A0AAW7M264_9MICO</name>
<evidence type="ECO:0000313" key="1">
    <source>
        <dbReference type="EMBL" id="MDN4488629.1"/>
    </source>
</evidence>
<dbReference type="RefSeq" id="WP_301120733.1">
    <property type="nucleotide sequence ID" value="NZ_JAUHPX010000006.1"/>
</dbReference>
<protein>
    <submittedName>
        <fullName evidence="1">Uncharacterized protein</fullName>
    </submittedName>
</protein>
<dbReference type="AlphaFoldDB" id="A0AAW7M264"/>
<dbReference type="Proteomes" id="UP001172737">
    <property type="component" value="Unassembled WGS sequence"/>
</dbReference>
<keyword evidence="2" id="KW-1185">Reference proteome</keyword>
<evidence type="ECO:0000313" key="2">
    <source>
        <dbReference type="Proteomes" id="UP001172737"/>
    </source>
</evidence>
<accession>A0AAW7M264</accession>
<sequence length="354" mass="39471">MIARVALDADALNAFADGTPRSRNVHTAVTRVLRDHGTLTFPSTTDLLELLAAIDNLDPDSKSLWQASLKALHTTRRDTTLAGQTGVHTTCGTPQGAQRLAGEVDLIAVCEEVARNLELPPPGHSRLNASAEVSLLESVAACDTVRGLEQLVREPNYPEGASREAIWQSHIMPLARGAERVVIRDRYLLAKWPDRRERGVAHLTWILERLDEVVAPTARVTIIAADFELEPAARQDEAHTSLASYLAQLPLISSSSHRMQVNLVPWKRWANWTGETAKAHNRYIRFDGWAALAVEEGFDRLSQPDVWGVDGITLRRIFAEQPSQKAGTTELARRHRQERGLEGLATWRWPQREH</sequence>
<gene>
    <name evidence="1" type="ORF">QQX10_10665</name>
</gene>